<feature type="compositionally biased region" description="Low complexity" evidence="2">
    <location>
        <begin position="407"/>
        <end position="418"/>
    </location>
</feature>
<keyword evidence="1" id="KW-0245">EGF-like domain</keyword>
<sequence length="977" mass="108837">MPRMDSFGRDRETGRDEKIMKHSVGRGHRVWMQENSGGLRRPHGASTASQSSTRSDSSMSPVTSQHSQEEKKFALSPQAAEFVPRSMLLQSHSSQSPPAEPKYLSSQPTHQYPKTSRSVQDRITRAREEPPKESVPPLFRDDSSLEDALEQQCNIQDLDIGNYNDYKYDQDDEEKQQNEKEEAYNFETYEHLNNIINILIMNPAEFTNLVPPFMDKLRLSGNMRCLQMVVTTIIEWSIAESNFRYNGARLCKYFDTSLEDSKELYTFSKDLFRDLLCFQCKWETGLLESEWLKQPEEKRDQRKCNGLILFLAELVAQMDESYAFTLGELLVSFITRVLQRPASTSVKYICQALKLAGHVLEKDKSRSKDMENMMRALTELVNNGQVDTHVGNMVNSVHELRKDWGRSTSCDSSGTSNSLFNDVQRQSDQLRTSNYNSVPLKIQHSVSQKLQLNQPVMYGPDGQILTAEESDFLDAHAKADLDEGTSEEEDDNYDDEIATAYEEFLRDSNGKMLYSQAAALLLLLFSTVVDGSHYVQYVQSRVLASVNEDCPYNRVCTSNRCVDPCVGLCGVNANCLTRNHIGTCECIPGHVGDPFSGCQVADPQAACKPSPCGVNTQCEVINEIPVCTCLPGYRGSPLAGCRHECESDGECPPHLACSSSYRCESPCKCGENAECEVTWLGNPLVACRPECTAHSECPTHKPACLNQKCANPCDGVCGVHADCNLRGITPVCSCPKHMTGNPFVSCRLFEPRDLCEPNPCGVNAVCTPGHDNTGKERPVCTCPTGYIGNALTSCQRGECFTDNECPDNRACIDFTCRNPCTGHECGSSATCTPRRHIAVCTCPQGTRGDALYTCNPIETPLCELLMLKRMFNVQVFKGVNYEISSKTSPLMISLPDSIVYMIVIIIQYYIVGNIVKSLQGPRHLILPGDCFSGHMNINQLSPTDGETSDKIQQTSSWMPNKLASSVELSPSIRQVFR</sequence>
<dbReference type="EMBL" id="QBLH01002887">
    <property type="protein sequence ID" value="TGZ46380.1"/>
    <property type="molecule type" value="Genomic_DNA"/>
</dbReference>
<dbReference type="PROSITE" id="PS50026">
    <property type="entry name" value="EGF_3"/>
    <property type="match status" value="1"/>
</dbReference>
<evidence type="ECO:0000256" key="1">
    <source>
        <dbReference type="PROSITE-ProRule" id="PRU00076"/>
    </source>
</evidence>
<dbReference type="Gene3D" id="1.25.40.180">
    <property type="match status" value="1"/>
</dbReference>
<dbReference type="AlphaFoldDB" id="A0A4S2KBE5"/>
<feature type="compositionally biased region" description="Low complexity" evidence="2">
    <location>
        <begin position="46"/>
        <end position="64"/>
    </location>
</feature>
<dbReference type="SMART" id="SM00181">
    <property type="entry name" value="EGF"/>
    <property type="match status" value="5"/>
</dbReference>
<feature type="region of interest" description="Disordered" evidence="2">
    <location>
        <begin position="406"/>
        <end position="425"/>
    </location>
</feature>
<feature type="compositionally biased region" description="Polar residues" evidence="2">
    <location>
        <begin position="104"/>
        <end position="118"/>
    </location>
</feature>
<organism evidence="4 5">
    <name type="scientific">Temnothorax longispinosus</name>
    <dbReference type="NCBI Taxonomy" id="300112"/>
    <lineage>
        <taxon>Eukaryota</taxon>
        <taxon>Metazoa</taxon>
        <taxon>Ecdysozoa</taxon>
        <taxon>Arthropoda</taxon>
        <taxon>Hexapoda</taxon>
        <taxon>Insecta</taxon>
        <taxon>Pterygota</taxon>
        <taxon>Neoptera</taxon>
        <taxon>Endopterygota</taxon>
        <taxon>Hymenoptera</taxon>
        <taxon>Apocrita</taxon>
        <taxon>Aculeata</taxon>
        <taxon>Formicoidea</taxon>
        <taxon>Formicidae</taxon>
        <taxon>Myrmicinae</taxon>
        <taxon>Temnothorax</taxon>
    </lineage>
</organism>
<protein>
    <recommendedName>
        <fullName evidence="3">EGF-like domain-containing protein</fullName>
    </recommendedName>
</protein>
<evidence type="ECO:0000256" key="2">
    <source>
        <dbReference type="SAM" id="MobiDB-lite"/>
    </source>
</evidence>
<dbReference type="PANTHER" id="PTHR22963">
    <property type="entry name" value="ENDOGLIN-RELATED"/>
    <property type="match status" value="1"/>
</dbReference>
<dbReference type="PANTHER" id="PTHR22963:SF38">
    <property type="entry name" value="LP13770P"/>
    <property type="match status" value="1"/>
</dbReference>
<reference evidence="4 5" key="1">
    <citation type="journal article" date="2019" name="Philos. Trans. R. Soc. Lond., B, Biol. Sci.">
        <title>Ant behaviour and brain gene expression of defending hosts depend on the ecological success of the intruding social parasite.</title>
        <authorList>
            <person name="Kaur R."/>
            <person name="Stoldt M."/>
            <person name="Jongepier E."/>
            <person name="Feldmeyer B."/>
            <person name="Menzel F."/>
            <person name="Bornberg-Bauer E."/>
            <person name="Foitzik S."/>
        </authorList>
    </citation>
    <scope>NUCLEOTIDE SEQUENCE [LARGE SCALE GENOMIC DNA]</scope>
    <source>
        <tissue evidence="4">Whole body</tissue>
    </source>
</reference>
<proteinExistence type="predicted"/>
<accession>A0A4S2KBE5</accession>
<dbReference type="InterPro" id="IPR016024">
    <property type="entry name" value="ARM-type_fold"/>
</dbReference>
<keyword evidence="5" id="KW-1185">Reference proteome</keyword>
<comment type="caution">
    <text evidence="4">The sequence shown here is derived from an EMBL/GenBank/DDBJ whole genome shotgun (WGS) entry which is preliminary data.</text>
</comment>
<feature type="domain" description="EGF-like" evidence="3">
    <location>
        <begin position="751"/>
        <end position="795"/>
    </location>
</feature>
<evidence type="ECO:0000313" key="5">
    <source>
        <dbReference type="Proteomes" id="UP000310200"/>
    </source>
</evidence>
<evidence type="ECO:0000259" key="3">
    <source>
        <dbReference type="PROSITE" id="PS50026"/>
    </source>
</evidence>
<dbReference type="Pfam" id="PF21164">
    <property type="entry name" value="Dumpy_DPY"/>
    <property type="match status" value="1"/>
</dbReference>
<feature type="region of interest" description="Disordered" evidence="2">
    <location>
        <begin position="1"/>
        <end position="140"/>
    </location>
</feature>
<feature type="compositionally biased region" description="Basic and acidic residues" evidence="2">
    <location>
        <begin position="119"/>
        <end position="132"/>
    </location>
</feature>
<dbReference type="Proteomes" id="UP000310200">
    <property type="component" value="Unassembled WGS sequence"/>
</dbReference>
<dbReference type="InterPro" id="IPR000742">
    <property type="entry name" value="EGF"/>
</dbReference>
<feature type="compositionally biased region" description="Polar residues" evidence="2">
    <location>
        <begin position="88"/>
        <end position="97"/>
    </location>
</feature>
<feature type="compositionally biased region" description="Basic and acidic residues" evidence="2">
    <location>
        <begin position="1"/>
        <end position="20"/>
    </location>
</feature>
<dbReference type="PROSITE" id="PS01186">
    <property type="entry name" value="EGF_2"/>
    <property type="match status" value="2"/>
</dbReference>
<dbReference type="InterPro" id="IPR048407">
    <property type="entry name" value="Dumpy_DPY"/>
</dbReference>
<comment type="caution">
    <text evidence="1">Lacks conserved residue(s) required for the propagation of feature annotation.</text>
</comment>
<dbReference type="SUPFAM" id="SSF48371">
    <property type="entry name" value="ARM repeat"/>
    <property type="match status" value="1"/>
</dbReference>
<gene>
    <name evidence="4" type="ORF">DBV15_03673</name>
</gene>
<evidence type="ECO:0000313" key="4">
    <source>
        <dbReference type="EMBL" id="TGZ46380.1"/>
    </source>
</evidence>
<dbReference type="STRING" id="300112.A0A4S2KBE5"/>
<name>A0A4S2KBE5_9HYME</name>